<reference evidence="1 2" key="1">
    <citation type="journal article" date="2010" name="J. Bacteriol.">
        <title>Genome sequences of Pelagibaca bermudensis HTCC2601T and Maritimibacter alkaliphilus HTCC2654T, the type strains of two marine Roseobacter genera.</title>
        <authorList>
            <person name="Thrash J.C."/>
            <person name="Cho J.C."/>
            <person name="Ferriera S."/>
            <person name="Johnson J."/>
            <person name="Vergin K.L."/>
            <person name="Giovannoni S.J."/>
        </authorList>
    </citation>
    <scope>NUCLEOTIDE SEQUENCE [LARGE SCALE GENOMIC DNA]</scope>
    <source>
        <strain evidence="1 2">HTCC2654</strain>
    </source>
</reference>
<comment type="caution">
    <text evidence="1">The sequence shown here is derived from an EMBL/GenBank/DDBJ whole genome shotgun (WGS) entry which is preliminary data.</text>
</comment>
<protein>
    <submittedName>
        <fullName evidence="1">Uncharacterized protein</fullName>
    </submittedName>
</protein>
<dbReference type="PROSITE" id="PS51257">
    <property type="entry name" value="PROKAR_LIPOPROTEIN"/>
    <property type="match status" value="1"/>
</dbReference>
<organism evidence="1 2">
    <name type="scientific">Maritimibacter alkaliphilus HTCC2654</name>
    <dbReference type="NCBI Taxonomy" id="314271"/>
    <lineage>
        <taxon>Bacteria</taxon>
        <taxon>Pseudomonadati</taxon>
        <taxon>Pseudomonadota</taxon>
        <taxon>Alphaproteobacteria</taxon>
        <taxon>Rhodobacterales</taxon>
        <taxon>Roseobacteraceae</taxon>
        <taxon>Maritimibacter</taxon>
    </lineage>
</organism>
<sequence>MRLWRLAALALVALVSCGEVPDVSRAAGDDVLAPYEAAAWPRYLTDLALPRDRDYVILSYLPPAVPLDLRTPETMRATLRAGLSDLAALAEAKTKIGHTIVAWQCGAHQGVTSMTGETRLQATRMMLSGWGIVPLLSTFQDGHLYTEAGFSPRHDLAFRQGKGVVTAVEVDRASCTRLRRALEDFVTHPAQPARNFGLLADPRRFEGGGCLTFAWYLSGAAGVIGDMQHLFRRDIEVRAVQIGAWRPVPPGVVPWRPDGHVWRDTPLSLRAFLGTRWDRGPVVARLSVPDGEAFLGAMIALRDGVQETQDWRAGRVVPGHGAVVERAEVAARRYANRFPVRRLADPDGVAALVLETH</sequence>
<dbReference type="STRING" id="314271.RB2654_03319"/>
<dbReference type="RefSeq" id="WP_008328684.1">
    <property type="nucleotide sequence ID" value="NZ_CH902578.1"/>
</dbReference>
<dbReference type="eggNOG" id="ENOG5033UIZ">
    <property type="taxonomic scope" value="Bacteria"/>
</dbReference>
<accession>A3VDX2</accession>
<dbReference type="OrthoDB" id="7854377at2"/>
<dbReference type="AlphaFoldDB" id="A3VDX2"/>
<keyword evidence="2" id="KW-1185">Reference proteome</keyword>
<dbReference type="EMBL" id="AAMT01000004">
    <property type="protein sequence ID" value="EAQ13711.1"/>
    <property type="molecule type" value="Genomic_DNA"/>
</dbReference>
<evidence type="ECO:0000313" key="1">
    <source>
        <dbReference type="EMBL" id="EAQ13711.1"/>
    </source>
</evidence>
<gene>
    <name evidence="1" type="ORF">RB2654_03319</name>
</gene>
<evidence type="ECO:0000313" key="2">
    <source>
        <dbReference type="Proteomes" id="UP000002931"/>
    </source>
</evidence>
<dbReference type="HOGENOM" id="CLU_775688_0_0_5"/>
<name>A3VDX2_9RHOB</name>
<proteinExistence type="predicted"/>
<dbReference type="Proteomes" id="UP000002931">
    <property type="component" value="Unassembled WGS sequence"/>
</dbReference>